<dbReference type="SMART" id="SM00950">
    <property type="entry name" value="Piwi"/>
    <property type="match status" value="1"/>
</dbReference>
<dbReference type="PANTHER" id="PTHR22891">
    <property type="entry name" value="EUKARYOTIC TRANSLATION INITIATION FACTOR 2C"/>
    <property type="match status" value="1"/>
</dbReference>
<protein>
    <submittedName>
        <fullName evidence="4">Piwi-domain-containing protein</fullName>
    </submittedName>
</protein>
<evidence type="ECO:0000313" key="4">
    <source>
        <dbReference type="EMBL" id="PYH92822.1"/>
    </source>
</evidence>
<dbReference type="InterPro" id="IPR012337">
    <property type="entry name" value="RNaseH-like_sf"/>
</dbReference>
<dbReference type="InterPro" id="IPR032474">
    <property type="entry name" value="Argonaute_N"/>
</dbReference>
<dbReference type="SUPFAM" id="SSF53098">
    <property type="entry name" value="Ribonuclease H-like"/>
    <property type="match status" value="1"/>
</dbReference>
<name>A0A319EPG4_9EURO</name>
<dbReference type="VEuPathDB" id="FungiDB:BO71DRAFT_356591"/>
<dbReference type="AlphaFoldDB" id="A0A319EPG4"/>
<dbReference type="Pfam" id="PF16486">
    <property type="entry name" value="ArgoN"/>
    <property type="match status" value="1"/>
</dbReference>
<dbReference type="CDD" id="cd04657">
    <property type="entry name" value="Piwi_ago-like"/>
    <property type="match status" value="1"/>
</dbReference>
<dbReference type="PROSITE" id="PS50822">
    <property type="entry name" value="PIWI"/>
    <property type="match status" value="1"/>
</dbReference>
<evidence type="ECO:0000256" key="1">
    <source>
        <dbReference type="SAM" id="MobiDB-lite"/>
    </source>
</evidence>
<dbReference type="SUPFAM" id="SSF101690">
    <property type="entry name" value="PAZ domain"/>
    <property type="match status" value="1"/>
</dbReference>
<dbReference type="Pfam" id="PF02171">
    <property type="entry name" value="Piwi"/>
    <property type="match status" value="1"/>
</dbReference>
<organism evidence="4 5">
    <name type="scientific">Aspergillus ellipticus CBS 707.79</name>
    <dbReference type="NCBI Taxonomy" id="1448320"/>
    <lineage>
        <taxon>Eukaryota</taxon>
        <taxon>Fungi</taxon>
        <taxon>Dikarya</taxon>
        <taxon>Ascomycota</taxon>
        <taxon>Pezizomycotina</taxon>
        <taxon>Eurotiomycetes</taxon>
        <taxon>Eurotiomycetidae</taxon>
        <taxon>Eurotiales</taxon>
        <taxon>Aspergillaceae</taxon>
        <taxon>Aspergillus</taxon>
        <taxon>Aspergillus subgen. Circumdati</taxon>
    </lineage>
</organism>
<reference evidence="4 5" key="1">
    <citation type="submission" date="2018-02" db="EMBL/GenBank/DDBJ databases">
        <title>The genomes of Aspergillus section Nigri reveals drivers in fungal speciation.</title>
        <authorList>
            <consortium name="DOE Joint Genome Institute"/>
            <person name="Vesth T.C."/>
            <person name="Nybo J."/>
            <person name="Theobald S."/>
            <person name="Brandl J."/>
            <person name="Frisvad J.C."/>
            <person name="Nielsen K.F."/>
            <person name="Lyhne E.K."/>
            <person name="Kogle M.E."/>
            <person name="Kuo A."/>
            <person name="Riley R."/>
            <person name="Clum A."/>
            <person name="Nolan M."/>
            <person name="Lipzen A."/>
            <person name="Salamov A."/>
            <person name="Henrissat B."/>
            <person name="Wiebenga A."/>
            <person name="De vries R.P."/>
            <person name="Grigoriev I.V."/>
            <person name="Mortensen U.H."/>
            <person name="Andersen M.R."/>
            <person name="Baker S.E."/>
        </authorList>
    </citation>
    <scope>NUCLEOTIDE SEQUENCE [LARGE SCALE GENOMIC DNA]</scope>
    <source>
        <strain evidence="4 5">CBS 707.79</strain>
    </source>
</reference>
<dbReference type="InterPro" id="IPR003165">
    <property type="entry name" value="Piwi"/>
</dbReference>
<proteinExistence type="predicted"/>
<dbReference type="Gene3D" id="3.40.50.2300">
    <property type="match status" value="1"/>
</dbReference>
<gene>
    <name evidence="4" type="ORF">BO71DRAFT_356591</name>
</gene>
<evidence type="ECO:0000259" key="3">
    <source>
        <dbReference type="PROSITE" id="PS50822"/>
    </source>
</evidence>
<dbReference type="GO" id="GO:0003723">
    <property type="term" value="F:RNA binding"/>
    <property type="evidence" value="ECO:0007669"/>
    <property type="project" value="InterPro"/>
</dbReference>
<dbReference type="Gene3D" id="2.170.260.10">
    <property type="entry name" value="paz domain"/>
    <property type="match status" value="1"/>
</dbReference>
<keyword evidence="5" id="KW-1185">Reference proteome</keyword>
<dbReference type="InterPro" id="IPR045246">
    <property type="entry name" value="Piwi_ago-like"/>
</dbReference>
<accession>A0A319EPG4</accession>
<dbReference type="InterPro" id="IPR003100">
    <property type="entry name" value="PAZ_dom"/>
</dbReference>
<feature type="domain" description="PAZ" evidence="2">
    <location>
        <begin position="265"/>
        <end position="365"/>
    </location>
</feature>
<dbReference type="Pfam" id="PF02170">
    <property type="entry name" value="PAZ"/>
    <property type="match status" value="1"/>
</dbReference>
<dbReference type="STRING" id="1448320.A0A319EPG4"/>
<feature type="domain" description="Piwi" evidence="3">
    <location>
        <begin position="541"/>
        <end position="867"/>
    </location>
</feature>
<dbReference type="InterPro" id="IPR036085">
    <property type="entry name" value="PAZ_dom_sf"/>
</dbReference>
<dbReference type="Gene3D" id="3.30.420.10">
    <property type="entry name" value="Ribonuclease H-like superfamily/Ribonuclease H"/>
    <property type="match status" value="1"/>
</dbReference>
<dbReference type="Proteomes" id="UP000247810">
    <property type="component" value="Unassembled WGS sequence"/>
</dbReference>
<evidence type="ECO:0000313" key="5">
    <source>
        <dbReference type="Proteomes" id="UP000247810"/>
    </source>
</evidence>
<dbReference type="CDD" id="cd02846">
    <property type="entry name" value="PAZ_argonaute_like"/>
    <property type="match status" value="1"/>
</dbReference>
<feature type="region of interest" description="Disordered" evidence="1">
    <location>
        <begin position="747"/>
        <end position="772"/>
    </location>
</feature>
<dbReference type="PROSITE" id="PS50821">
    <property type="entry name" value="PAZ"/>
    <property type="match status" value="1"/>
</dbReference>
<evidence type="ECO:0000259" key="2">
    <source>
        <dbReference type="PROSITE" id="PS50821"/>
    </source>
</evidence>
<sequence>MNDTSDIRPLQRPVNGTLGRRISLQTNYFELTFDADLSLYRYEVRVAHANQGMPTILGRQVATQVILHLLRTEFPEYHESIATDGYQNIISRHLLPLQDNPHVVYYQTNFYNVRLSPTGTLKFSQAYELVRKEAEGREQPPTESHMHALNIILGHHPKFSPHIRFIGTGTYLNLGSRMSLGSGLHTLHGLFLAAREAQGRLFVNVAPKVAICYDDCSLDRIILAYIRQNGSDMTKVAALVQNLRVQLTHLGMRKRSGGFVPRVKTVLGLAARDDGNGLAYPPTVPYLGAGAKEVRFYREPRSQDNAVGGWSRKRKRPLSEGYITVFEYFRSVHNITIDDPWLPVVNIGTVSNPSYLPAQVCRVVPGQAAPGSTHTAHRGLNGTPTSLASSMETELSSVLGLYRRSEGATLTSLGFSLAPGMIRVPGRVLDPPRINYRQGQRASVRAGEWSLREMRFAEGTSVSRWTYLWVSTSGETYQCHSERRHLEVAIEKFRTRMKMLGVNIPDACRPGLYVSLNLRRDDDMNKLAHALDTVRESSSSFLLIILSEQSEKLYSRIKFLCEVERGIRNVCVIGSKFLRANERFLSNVALKLNLKLGGINQTLPDRSLGIIDEGKTMVVGVDVTHPNSGNLPAQAPSVAAMVASVDRFLAQWPADMCTQSARQELVTNIDALLTSRLYLWRKWNRGKLPENILMYRDGVSDTQYGSVLGVELPRLRKACRDLYGSISQKEPRISIVIVGKRHHTRFFTPERAGGNDGRPPQSTNPPNGTVVDQGPISSSKVWDFYLQSHTASRGIARPGHYVVLLDEIFQPPHGNHQPRTHPNPANAIQSLTHNICYISGRATTASSICPPVFYADLACFRARFYVDEMLRRDSSTYPLELSLHENVRDTMFYI</sequence>
<dbReference type="OrthoDB" id="10252740at2759"/>
<dbReference type="EMBL" id="KZ825906">
    <property type="protein sequence ID" value="PYH92822.1"/>
    <property type="molecule type" value="Genomic_DNA"/>
</dbReference>
<dbReference type="InterPro" id="IPR036397">
    <property type="entry name" value="RNaseH_sf"/>
</dbReference>